<sequence length="34" mass="4144">MKAKRLRNEESGWIKIVLYQYDYSPLEILICLQE</sequence>
<name>A0A0K2UMX2_LEPSM</name>
<dbReference type="AlphaFoldDB" id="A0A0K2UMX2"/>
<organism evidence="1">
    <name type="scientific">Lepeophtheirus salmonis</name>
    <name type="common">Salmon louse</name>
    <name type="synonym">Caligus salmonis</name>
    <dbReference type="NCBI Taxonomy" id="72036"/>
    <lineage>
        <taxon>Eukaryota</taxon>
        <taxon>Metazoa</taxon>
        <taxon>Ecdysozoa</taxon>
        <taxon>Arthropoda</taxon>
        <taxon>Crustacea</taxon>
        <taxon>Multicrustacea</taxon>
        <taxon>Hexanauplia</taxon>
        <taxon>Copepoda</taxon>
        <taxon>Siphonostomatoida</taxon>
        <taxon>Caligidae</taxon>
        <taxon>Lepeophtheirus</taxon>
    </lineage>
</organism>
<proteinExistence type="predicted"/>
<accession>A0A0K2UMX2</accession>
<evidence type="ECO:0000313" key="1">
    <source>
        <dbReference type="EMBL" id="CDW39086.1"/>
    </source>
</evidence>
<reference evidence="1" key="1">
    <citation type="submission" date="2014-05" db="EMBL/GenBank/DDBJ databases">
        <authorList>
            <person name="Chronopoulou M."/>
        </authorList>
    </citation>
    <scope>NUCLEOTIDE SEQUENCE</scope>
    <source>
        <tissue evidence="1">Whole organism</tissue>
    </source>
</reference>
<protein>
    <submittedName>
        <fullName evidence="1">Uncharacterized protein</fullName>
    </submittedName>
</protein>
<dbReference type="EMBL" id="HACA01021725">
    <property type="protein sequence ID" value="CDW39086.1"/>
    <property type="molecule type" value="Transcribed_RNA"/>
</dbReference>